<organism evidence="2 3">
    <name type="scientific">Trifolium medium</name>
    <dbReference type="NCBI Taxonomy" id="97028"/>
    <lineage>
        <taxon>Eukaryota</taxon>
        <taxon>Viridiplantae</taxon>
        <taxon>Streptophyta</taxon>
        <taxon>Embryophyta</taxon>
        <taxon>Tracheophyta</taxon>
        <taxon>Spermatophyta</taxon>
        <taxon>Magnoliopsida</taxon>
        <taxon>eudicotyledons</taxon>
        <taxon>Gunneridae</taxon>
        <taxon>Pentapetalae</taxon>
        <taxon>rosids</taxon>
        <taxon>fabids</taxon>
        <taxon>Fabales</taxon>
        <taxon>Fabaceae</taxon>
        <taxon>Papilionoideae</taxon>
        <taxon>50 kb inversion clade</taxon>
        <taxon>NPAAA clade</taxon>
        <taxon>Hologalegina</taxon>
        <taxon>IRL clade</taxon>
        <taxon>Trifolieae</taxon>
        <taxon>Trifolium</taxon>
    </lineage>
</organism>
<evidence type="ECO:0000313" key="3">
    <source>
        <dbReference type="Proteomes" id="UP000265520"/>
    </source>
</evidence>
<sequence length="47" mass="5344">NLKTSEARQLQSLETSEVESVPEAEHVQSLDYQSNPIDWSIMSQPLQ</sequence>
<proteinExistence type="predicted"/>
<dbReference type="AlphaFoldDB" id="A0A392S5L6"/>
<keyword evidence="3" id="KW-1185">Reference proteome</keyword>
<evidence type="ECO:0000256" key="1">
    <source>
        <dbReference type="SAM" id="MobiDB-lite"/>
    </source>
</evidence>
<evidence type="ECO:0000313" key="2">
    <source>
        <dbReference type="EMBL" id="MCI43185.1"/>
    </source>
</evidence>
<name>A0A392S5L6_9FABA</name>
<feature type="non-terminal residue" evidence="2">
    <location>
        <position position="1"/>
    </location>
</feature>
<accession>A0A392S5L6</accession>
<dbReference type="Proteomes" id="UP000265520">
    <property type="component" value="Unassembled WGS sequence"/>
</dbReference>
<dbReference type="EMBL" id="LXQA010314012">
    <property type="protein sequence ID" value="MCI43185.1"/>
    <property type="molecule type" value="Genomic_DNA"/>
</dbReference>
<feature type="compositionally biased region" description="Polar residues" evidence="1">
    <location>
        <begin position="1"/>
        <end position="15"/>
    </location>
</feature>
<reference evidence="2 3" key="1">
    <citation type="journal article" date="2018" name="Front. Plant Sci.">
        <title>Red Clover (Trifolium pratense) and Zigzag Clover (T. medium) - A Picture of Genomic Similarities and Differences.</title>
        <authorList>
            <person name="Dluhosova J."/>
            <person name="Istvanek J."/>
            <person name="Nedelnik J."/>
            <person name="Repkova J."/>
        </authorList>
    </citation>
    <scope>NUCLEOTIDE SEQUENCE [LARGE SCALE GENOMIC DNA]</scope>
    <source>
        <strain evidence="3">cv. 10/8</strain>
        <tissue evidence="2">Leaf</tissue>
    </source>
</reference>
<comment type="caution">
    <text evidence="2">The sequence shown here is derived from an EMBL/GenBank/DDBJ whole genome shotgun (WGS) entry which is preliminary data.</text>
</comment>
<protein>
    <submittedName>
        <fullName evidence="2">Uncharacterized protein</fullName>
    </submittedName>
</protein>
<feature type="region of interest" description="Disordered" evidence="1">
    <location>
        <begin position="1"/>
        <end position="29"/>
    </location>
</feature>